<keyword evidence="2" id="KW-0812">Transmembrane</keyword>
<evidence type="ECO:0000313" key="3">
    <source>
        <dbReference type="EMBL" id="RAK58392.1"/>
    </source>
</evidence>
<feature type="region of interest" description="Disordered" evidence="1">
    <location>
        <begin position="118"/>
        <end position="163"/>
    </location>
</feature>
<feature type="transmembrane region" description="Helical" evidence="2">
    <location>
        <begin position="20"/>
        <end position="44"/>
    </location>
</feature>
<protein>
    <submittedName>
        <fullName evidence="3">Uncharacterized protein</fullName>
    </submittedName>
</protein>
<dbReference type="EMBL" id="QFYP01000001">
    <property type="protein sequence ID" value="RAK58392.1"/>
    <property type="molecule type" value="Genomic_DNA"/>
</dbReference>
<organism evidence="3 4">
    <name type="scientific">Phenylobacterium hankyongense</name>
    <dbReference type="NCBI Taxonomy" id="1813876"/>
    <lineage>
        <taxon>Bacteria</taxon>
        <taxon>Pseudomonadati</taxon>
        <taxon>Pseudomonadota</taxon>
        <taxon>Alphaproteobacteria</taxon>
        <taxon>Caulobacterales</taxon>
        <taxon>Caulobacteraceae</taxon>
        <taxon>Phenylobacterium</taxon>
    </lineage>
</organism>
<evidence type="ECO:0000256" key="1">
    <source>
        <dbReference type="SAM" id="MobiDB-lite"/>
    </source>
</evidence>
<reference evidence="4" key="1">
    <citation type="submission" date="2018-05" db="EMBL/GenBank/DDBJ databases">
        <authorList>
            <person name="Li X."/>
        </authorList>
    </citation>
    <scope>NUCLEOTIDE SEQUENCE [LARGE SCALE GENOMIC DNA]</scope>
    <source>
        <strain evidence="4">HKS-05</strain>
    </source>
</reference>
<accession>A0A328ATD2</accession>
<dbReference type="Proteomes" id="UP000249842">
    <property type="component" value="Unassembled WGS sequence"/>
</dbReference>
<gene>
    <name evidence="3" type="ORF">DJ021_00490</name>
</gene>
<dbReference type="RefSeq" id="WP_111455664.1">
    <property type="nucleotide sequence ID" value="NZ_QFYP01000001.1"/>
</dbReference>
<proteinExistence type="predicted"/>
<comment type="caution">
    <text evidence="3">The sequence shown here is derived from an EMBL/GenBank/DDBJ whole genome shotgun (WGS) entry which is preliminary data.</text>
</comment>
<evidence type="ECO:0000256" key="2">
    <source>
        <dbReference type="SAM" id="Phobius"/>
    </source>
</evidence>
<keyword evidence="2" id="KW-0472">Membrane</keyword>
<dbReference type="OrthoDB" id="9807941at2"/>
<dbReference type="AlphaFoldDB" id="A0A328ATD2"/>
<name>A0A328ATD2_9CAUL</name>
<keyword evidence="2" id="KW-1133">Transmembrane helix</keyword>
<evidence type="ECO:0000313" key="4">
    <source>
        <dbReference type="Proteomes" id="UP000249842"/>
    </source>
</evidence>
<keyword evidence="4" id="KW-1185">Reference proteome</keyword>
<sequence>MTMIAGETRELFPKPPAPEALIGFATPLWGLFAGVAMSGVAWWWMTQWARPENLEAMFARTAKAPEKAVDLADAATSAAEPVLEALAKPELPPAPVGGEAAPIAPVVEALDAANEVAAAPTLEMAAPPEPRAVAPTPRPEPSEPRSIAPKAKPQARSSEPPTV</sequence>